<dbReference type="AlphaFoldDB" id="X0X977"/>
<accession>X0X977</accession>
<comment type="caution">
    <text evidence="1">The sequence shown here is derived from an EMBL/GenBank/DDBJ whole genome shotgun (WGS) entry which is preliminary data.</text>
</comment>
<evidence type="ECO:0000313" key="1">
    <source>
        <dbReference type="EMBL" id="GAG21486.1"/>
    </source>
</evidence>
<reference evidence="1" key="1">
    <citation type="journal article" date="2014" name="Front. Microbiol.">
        <title>High frequency of phylogenetically diverse reductive dehalogenase-homologous genes in deep subseafloor sedimentary metagenomes.</title>
        <authorList>
            <person name="Kawai M."/>
            <person name="Futagami T."/>
            <person name="Toyoda A."/>
            <person name="Takaki Y."/>
            <person name="Nishi S."/>
            <person name="Hori S."/>
            <person name="Arai W."/>
            <person name="Tsubouchi T."/>
            <person name="Morono Y."/>
            <person name="Uchiyama I."/>
            <person name="Ito T."/>
            <person name="Fujiyama A."/>
            <person name="Inagaki F."/>
            <person name="Takami H."/>
        </authorList>
    </citation>
    <scope>NUCLEOTIDE SEQUENCE</scope>
    <source>
        <strain evidence="1">Expedition CK06-06</strain>
    </source>
</reference>
<dbReference type="EMBL" id="BARS01034371">
    <property type="protein sequence ID" value="GAG21486.1"/>
    <property type="molecule type" value="Genomic_DNA"/>
</dbReference>
<organism evidence="1">
    <name type="scientific">marine sediment metagenome</name>
    <dbReference type="NCBI Taxonomy" id="412755"/>
    <lineage>
        <taxon>unclassified sequences</taxon>
        <taxon>metagenomes</taxon>
        <taxon>ecological metagenomes</taxon>
    </lineage>
</organism>
<proteinExistence type="predicted"/>
<protein>
    <submittedName>
        <fullName evidence="1">Uncharacterized protein</fullName>
    </submittedName>
</protein>
<gene>
    <name evidence="1" type="ORF">S01H1_53105</name>
</gene>
<sequence length="55" mass="6010">MNSADLRYAVIQRTENPFIGKERYEALLKEVNTTISAGAMRSALAMTAINLNPPG</sequence>
<name>X0X977_9ZZZZ</name>